<feature type="transmembrane region" description="Helical" evidence="6">
    <location>
        <begin position="241"/>
        <end position="261"/>
    </location>
</feature>
<comment type="subcellular location">
    <subcellularLocation>
        <location evidence="1">Cell membrane</location>
        <topology evidence="1">Multi-pass membrane protein</topology>
    </subcellularLocation>
</comment>
<dbReference type="InterPro" id="IPR011527">
    <property type="entry name" value="ABC1_TM_dom"/>
</dbReference>
<dbReference type="InterPro" id="IPR027417">
    <property type="entry name" value="P-loop_NTPase"/>
</dbReference>
<dbReference type="GO" id="GO:0015421">
    <property type="term" value="F:ABC-type oligopeptide transporter activity"/>
    <property type="evidence" value="ECO:0007669"/>
    <property type="project" value="TreeGrafter"/>
</dbReference>
<accession>A0AB39MAS8</accession>
<evidence type="ECO:0000259" key="7">
    <source>
        <dbReference type="PROSITE" id="PS50893"/>
    </source>
</evidence>
<dbReference type="PROSITE" id="PS50893">
    <property type="entry name" value="ABC_TRANSPORTER_2"/>
    <property type="match status" value="1"/>
</dbReference>
<proteinExistence type="predicted"/>
<keyword evidence="2 6" id="KW-0812">Transmembrane</keyword>
<feature type="transmembrane region" description="Helical" evidence="6">
    <location>
        <begin position="273"/>
        <end position="293"/>
    </location>
</feature>
<evidence type="ECO:0000256" key="5">
    <source>
        <dbReference type="SAM" id="MobiDB-lite"/>
    </source>
</evidence>
<dbReference type="GO" id="GO:0005524">
    <property type="term" value="F:ATP binding"/>
    <property type="evidence" value="ECO:0007669"/>
    <property type="project" value="InterPro"/>
</dbReference>
<protein>
    <submittedName>
        <fullName evidence="9">ABC transporter transmembrane domain-containing protein</fullName>
    </submittedName>
</protein>
<dbReference type="Gene3D" id="3.40.50.300">
    <property type="entry name" value="P-loop containing nucleotide triphosphate hydrolases"/>
    <property type="match status" value="1"/>
</dbReference>
<dbReference type="Gene3D" id="1.20.1560.10">
    <property type="entry name" value="ABC transporter type 1, transmembrane domain"/>
    <property type="match status" value="1"/>
</dbReference>
<keyword evidence="4 6" id="KW-0472">Membrane</keyword>
<gene>
    <name evidence="9" type="ORF">AB5J58_17870</name>
</gene>
<dbReference type="PANTHER" id="PTHR43394">
    <property type="entry name" value="ATP-DEPENDENT PERMEASE MDL1, MITOCHONDRIAL"/>
    <property type="match status" value="1"/>
</dbReference>
<evidence type="ECO:0000259" key="8">
    <source>
        <dbReference type="PROSITE" id="PS50929"/>
    </source>
</evidence>
<dbReference type="InterPro" id="IPR039421">
    <property type="entry name" value="Type_1_exporter"/>
</dbReference>
<evidence type="ECO:0000256" key="3">
    <source>
        <dbReference type="ARBA" id="ARBA00022989"/>
    </source>
</evidence>
<evidence type="ECO:0000256" key="1">
    <source>
        <dbReference type="ARBA" id="ARBA00004651"/>
    </source>
</evidence>
<feature type="transmembrane region" description="Helical" evidence="6">
    <location>
        <begin position="152"/>
        <end position="173"/>
    </location>
</feature>
<dbReference type="RefSeq" id="WP_369188195.1">
    <property type="nucleotide sequence ID" value="NZ_CP163431.1"/>
</dbReference>
<dbReference type="InterPro" id="IPR036640">
    <property type="entry name" value="ABC1_TM_sf"/>
</dbReference>
<feature type="region of interest" description="Disordered" evidence="5">
    <location>
        <begin position="537"/>
        <end position="570"/>
    </location>
</feature>
<feature type="transmembrane region" description="Helical" evidence="6">
    <location>
        <begin position="128"/>
        <end position="146"/>
    </location>
</feature>
<feature type="domain" description="ABC transporter" evidence="7">
    <location>
        <begin position="326"/>
        <end position="563"/>
    </location>
</feature>
<sequence>MTEPVSPHALLWRSLLARRRDLALASALFTTHQLGEALVPVIVGTTVGTAVRHGTPGTLAFQLALLATDFLVLSMSYRFGARASARAKQHTEHRLRMALTARVLRPDGGIGLPPGDLLSRASADTNRVGAFAGTVASTVAATVVLLGSVLLLLRISVGLAALVVVGTACLLAAQNGLSRTLRRAGTTEQAHQARATELAENLVRGLRVLKGIGAERAVAEDYVRVSQDAVRAARRAARAEATLLAAGALATGLYLTATVALGGRLALDGRLSLGQLIAALGLAAFVIGPMRVVSTSRAAHARALASATRVHAVLTAPAAVTESKGAQFPSLEGPLGIEFREVELPGGIRAQWHAPAGKLTGLLCEDPAVADALVRLLARESDPAHGRILVDGTDLTTLPLNTLRATVLVSPHEAALLPGTVAENLAALTEDGPALAEAARASFADQVVAATPRGGDTSVGDRGELLSGGQRQRVALGRSLAARPPVLVLHEPTTAVDTVTEDTIAERVREARAGRTTLVVTNSPAWLGRCDQVVRVPGPENSSTSEWPKSVAVTAGSAPAHPNTPRTTTR</sequence>
<dbReference type="InterPro" id="IPR003439">
    <property type="entry name" value="ABC_transporter-like_ATP-bd"/>
</dbReference>
<feature type="domain" description="ABC transmembrane type-1" evidence="8">
    <location>
        <begin position="23"/>
        <end position="302"/>
    </location>
</feature>
<dbReference type="AlphaFoldDB" id="A0AB39MAS8"/>
<dbReference type="GO" id="GO:0005886">
    <property type="term" value="C:plasma membrane"/>
    <property type="evidence" value="ECO:0007669"/>
    <property type="project" value="UniProtKB-SubCell"/>
</dbReference>
<dbReference type="PROSITE" id="PS00211">
    <property type="entry name" value="ABC_TRANSPORTER_1"/>
    <property type="match status" value="1"/>
</dbReference>
<dbReference type="InterPro" id="IPR017871">
    <property type="entry name" value="ABC_transporter-like_CS"/>
</dbReference>
<dbReference type="Pfam" id="PF00005">
    <property type="entry name" value="ABC_tran"/>
    <property type="match status" value="1"/>
</dbReference>
<reference evidence="9" key="1">
    <citation type="submission" date="2024-07" db="EMBL/GenBank/DDBJ databases">
        <authorList>
            <person name="Yu S.T."/>
        </authorList>
    </citation>
    <scope>NUCLEOTIDE SEQUENCE</scope>
    <source>
        <strain evidence="9">R08</strain>
    </source>
</reference>
<evidence type="ECO:0000256" key="6">
    <source>
        <dbReference type="SAM" id="Phobius"/>
    </source>
</evidence>
<dbReference type="SUPFAM" id="SSF90123">
    <property type="entry name" value="ABC transporter transmembrane region"/>
    <property type="match status" value="1"/>
</dbReference>
<dbReference type="SUPFAM" id="SSF52540">
    <property type="entry name" value="P-loop containing nucleoside triphosphate hydrolases"/>
    <property type="match status" value="1"/>
</dbReference>
<keyword evidence="3 6" id="KW-1133">Transmembrane helix</keyword>
<name>A0AB39MAS8_9ACTN</name>
<organism evidence="9">
    <name type="scientific">Streptomyces sp. R08</name>
    <dbReference type="NCBI Taxonomy" id="3238624"/>
    <lineage>
        <taxon>Bacteria</taxon>
        <taxon>Bacillati</taxon>
        <taxon>Actinomycetota</taxon>
        <taxon>Actinomycetes</taxon>
        <taxon>Kitasatosporales</taxon>
        <taxon>Streptomycetaceae</taxon>
        <taxon>Streptomyces</taxon>
    </lineage>
</organism>
<dbReference type="EMBL" id="CP163431">
    <property type="protein sequence ID" value="XDQ01943.1"/>
    <property type="molecule type" value="Genomic_DNA"/>
</dbReference>
<evidence type="ECO:0000256" key="4">
    <source>
        <dbReference type="ARBA" id="ARBA00023136"/>
    </source>
</evidence>
<dbReference type="GO" id="GO:0016887">
    <property type="term" value="F:ATP hydrolysis activity"/>
    <property type="evidence" value="ECO:0007669"/>
    <property type="project" value="InterPro"/>
</dbReference>
<dbReference type="Pfam" id="PF00664">
    <property type="entry name" value="ABC_membrane"/>
    <property type="match status" value="1"/>
</dbReference>
<dbReference type="PANTHER" id="PTHR43394:SF1">
    <property type="entry name" value="ATP-BINDING CASSETTE SUB-FAMILY B MEMBER 10, MITOCHONDRIAL"/>
    <property type="match status" value="1"/>
</dbReference>
<evidence type="ECO:0000313" key="9">
    <source>
        <dbReference type="EMBL" id="XDQ01943.1"/>
    </source>
</evidence>
<dbReference type="PROSITE" id="PS50929">
    <property type="entry name" value="ABC_TM1F"/>
    <property type="match status" value="1"/>
</dbReference>
<feature type="transmembrane region" description="Helical" evidence="6">
    <location>
        <begin position="59"/>
        <end position="79"/>
    </location>
</feature>
<evidence type="ECO:0000256" key="2">
    <source>
        <dbReference type="ARBA" id="ARBA00022692"/>
    </source>
</evidence>
<feature type="transmembrane region" description="Helical" evidence="6">
    <location>
        <begin position="22"/>
        <end position="47"/>
    </location>
</feature>